<dbReference type="CDD" id="cd01998">
    <property type="entry name" value="MnmA_TRMU-like"/>
    <property type="match status" value="1"/>
</dbReference>
<keyword evidence="7 9" id="KW-1015">Disulfide bond</keyword>
<comment type="caution">
    <text evidence="12">The sequence shown here is derived from an EMBL/GenBank/DDBJ whole genome shotgun (WGS) entry which is preliminary data.</text>
</comment>
<dbReference type="InterPro" id="IPR046885">
    <property type="entry name" value="MnmA-like_C"/>
</dbReference>
<feature type="region of interest" description="Interaction with target base in tRNA" evidence="9">
    <location>
        <begin position="100"/>
        <end position="102"/>
    </location>
</feature>
<feature type="region of interest" description="Interaction with tRNA" evidence="9">
    <location>
        <begin position="307"/>
        <end position="308"/>
    </location>
</feature>
<reference evidence="12 13" key="1">
    <citation type="journal article" date="2016" name="Nat. Commun.">
        <title>Thousands of microbial genomes shed light on interconnected biogeochemical processes in an aquifer system.</title>
        <authorList>
            <person name="Anantharaman K."/>
            <person name="Brown C.T."/>
            <person name="Hug L.A."/>
            <person name="Sharon I."/>
            <person name="Castelle C.J."/>
            <person name="Probst A.J."/>
            <person name="Thomas B.C."/>
            <person name="Singh A."/>
            <person name="Wilkins M.J."/>
            <person name="Karaoz U."/>
            <person name="Brodie E.L."/>
            <person name="Williams K.H."/>
            <person name="Hubbard S.S."/>
            <person name="Banfield J.F."/>
        </authorList>
    </citation>
    <scope>NUCLEOTIDE SEQUENCE [LARGE SCALE GENOMIC DNA]</scope>
</reference>
<dbReference type="GO" id="GO:0103016">
    <property type="term" value="F:tRNA-uridine 2-sulfurtransferase activity"/>
    <property type="evidence" value="ECO:0007669"/>
    <property type="project" value="UniProtKB-EC"/>
</dbReference>
<dbReference type="Gene3D" id="3.40.50.620">
    <property type="entry name" value="HUPs"/>
    <property type="match status" value="1"/>
</dbReference>
<dbReference type="NCBIfam" id="NF001138">
    <property type="entry name" value="PRK00143.1"/>
    <property type="match status" value="1"/>
</dbReference>
<evidence type="ECO:0000256" key="6">
    <source>
        <dbReference type="ARBA" id="ARBA00022884"/>
    </source>
</evidence>
<name>A0A1G2BPI3_9BACT</name>
<evidence type="ECO:0000256" key="2">
    <source>
        <dbReference type="ARBA" id="ARBA00022679"/>
    </source>
</evidence>
<feature type="binding site" evidence="9">
    <location>
        <position position="39"/>
    </location>
    <ligand>
        <name>ATP</name>
        <dbReference type="ChEBI" id="CHEBI:30616"/>
    </ligand>
</feature>
<feature type="domain" description="tRNA-specific 2-thiouridylase MnmA-like central" evidence="11">
    <location>
        <begin position="212"/>
        <end position="273"/>
    </location>
</feature>
<feature type="site" description="Interaction with tRNA" evidence="9">
    <location>
        <position position="340"/>
    </location>
</feature>
<dbReference type="PANTHER" id="PTHR11933">
    <property type="entry name" value="TRNA 5-METHYLAMINOMETHYL-2-THIOURIDYLATE -METHYLTRANSFERASE"/>
    <property type="match status" value="1"/>
</dbReference>
<dbReference type="InterPro" id="IPR046884">
    <property type="entry name" value="MnmA-like_central"/>
</dbReference>
<gene>
    <name evidence="9" type="primary">mnmA</name>
    <name evidence="12" type="ORF">A3B31_02640</name>
</gene>
<feature type="region of interest" description="Interaction with tRNA" evidence="9">
    <location>
        <begin position="152"/>
        <end position="154"/>
    </location>
</feature>
<comment type="catalytic activity">
    <reaction evidence="8 9">
        <text>S-sulfanyl-L-cysteinyl-[protein] + uridine(34) in tRNA + AH2 + ATP = 2-thiouridine(34) in tRNA + L-cysteinyl-[protein] + A + AMP + diphosphate + H(+)</text>
        <dbReference type="Rhea" id="RHEA:47032"/>
        <dbReference type="Rhea" id="RHEA-COMP:10131"/>
        <dbReference type="Rhea" id="RHEA-COMP:11726"/>
        <dbReference type="Rhea" id="RHEA-COMP:11727"/>
        <dbReference type="Rhea" id="RHEA-COMP:11728"/>
        <dbReference type="ChEBI" id="CHEBI:13193"/>
        <dbReference type="ChEBI" id="CHEBI:15378"/>
        <dbReference type="ChEBI" id="CHEBI:17499"/>
        <dbReference type="ChEBI" id="CHEBI:29950"/>
        <dbReference type="ChEBI" id="CHEBI:30616"/>
        <dbReference type="ChEBI" id="CHEBI:33019"/>
        <dbReference type="ChEBI" id="CHEBI:61963"/>
        <dbReference type="ChEBI" id="CHEBI:65315"/>
        <dbReference type="ChEBI" id="CHEBI:87170"/>
        <dbReference type="ChEBI" id="CHEBI:456215"/>
        <dbReference type="EC" id="2.8.1.13"/>
    </reaction>
</comment>
<feature type="active site" description="Nucleophile" evidence="9">
    <location>
        <position position="105"/>
    </location>
</feature>
<dbReference type="InterPro" id="IPR004506">
    <property type="entry name" value="MnmA-like"/>
</dbReference>
<keyword evidence="5 9" id="KW-0067">ATP-binding</keyword>
<feature type="domain" description="tRNA-specific 2-thiouridylase MnmA-like C-terminal" evidence="10">
    <location>
        <begin position="284"/>
        <end position="356"/>
    </location>
</feature>
<dbReference type="SUPFAM" id="SSF52402">
    <property type="entry name" value="Adenine nucleotide alpha hydrolases-like"/>
    <property type="match status" value="1"/>
</dbReference>
<comment type="similarity">
    <text evidence="9">Belongs to the MnmA/TRMU family.</text>
</comment>
<dbReference type="InterPro" id="IPR023382">
    <property type="entry name" value="MnmA-like_central_sf"/>
</dbReference>
<keyword evidence="3 9" id="KW-0819">tRNA processing</keyword>
<feature type="binding site" evidence="9">
    <location>
        <position position="129"/>
    </location>
    <ligand>
        <name>ATP</name>
        <dbReference type="ChEBI" id="CHEBI:30616"/>
    </ligand>
</feature>
<dbReference type="Proteomes" id="UP000177349">
    <property type="component" value="Unassembled WGS sequence"/>
</dbReference>
<evidence type="ECO:0000256" key="3">
    <source>
        <dbReference type="ARBA" id="ARBA00022694"/>
    </source>
</evidence>
<evidence type="ECO:0000256" key="8">
    <source>
        <dbReference type="ARBA" id="ARBA00051542"/>
    </source>
</evidence>
<dbReference type="Pfam" id="PF03054">
    <property type="entry name" value="tRNA_Me_trans"/>
    <property type="match status" value="1"/>
</dbReference>
<dbReference type="GO" id="GO:0005524">
    <property type="term" value="F:ATP binding"/>
    <property type="evidence" value="ECO:0007669"/>
    <property type="project" value="UniProtKB-KW"/>
</dbReference>
<evidence type="ECO:0000256" key="4">
    <source>
        <dbReference type="ARBA" id="ARBA00022741"/>
    </source>
</evidence>
<dbReference type="Gene3D" id="2.30.30.280">
    <property type="entry name" value="Adenine nucleotide alpha hydrolases-like domains"/>
    <property type="match status" value="1"/>
</dbReference>
<feature type="site" description="Interaction with tRNA" evidence="9">
    <location>
        <position position="130"/>
    </location>
</feature>
<protein>
    <recommendedName>
        <fullName evidence="9">tRNA-specific 2-thiouridylase MnmA</fullName>
        <ecNumber evidence="9">2.8.1.13</ecNumber>
    </recommendedName>
</protein>
<sequence>MQEIRNSKKLIMGLSGGVDSAVAAYLLKKQGYAVSAVFMKTFADPTGCGVKCPWRDDRREAYRVAKFLGIPIQTWDFQKEYKVRVLDYMFAEYQRGRTPNPDIMCNKEIKFKAFLDRAKQNGFRKIATGHYAAITRDAAGVFHLCKAMDSNKDQSYFLAALSQQQLAQIEFPLAKLAKTQVRSIAKRIGLPNATRPDSQGICFVGPVAMRLFLKTRIAPRRGDIVDTHGSVVGEHDGVYYYTIGQRRGINIGGGPALYVIDKDVRKNLLIVGEKNQIGLFKKYVEVTQWHWLAEPRSLPFRCTVKIRYRQKDQSAIIQRISGTKVRARFARPQRAVAPGQTLAAYVGAELVGSGTID</sequence>
<evidence type="ECO:0000259" key="10">
    <source>
        <dbReference type="Pfam" id="PF20258"/>
    </source>
</evidence>
<keyword evidence="9" id="KW-0963">Cytoplasm</keyword>
<dbReference type="PANTHER" id="PTHR11933:SF5">
    <property type="entry name" value="MITOCHONDRIAL TRNA-SPECIFIC 2-THIOURIDYLASE 1"/>
    <property type="match status" value="1"/>
</dbReference>
<dbReference type="Pfam" id="PF20258">
    <property type="entry name" value="tRNA_Me_trans_C"/>
    <property type="match status" value="1"/>
</dbReference>
<proteinExistence type="inferred from homology"/>
<comment type="function">
    <text evidence="9">Catalyzes the 2-thiolation of uridine at the wobble position (U34) of tRNA, leading to the formation of s(2)U34.</text>
</comment>
<feature type="disulfide bond" description="Alternate" evidence="9">
    <location>
        <begin position="105"/>
        <end position="202"/>
    </location>
</feature>
<feature type="binding site" evidence="9">
    <location>
        <begin position="13"/>
        <end position="20"/>
    </location>
    <ligand>
        <name>ATP</name>
        <dbReference type="ChEBI" id="CHEBI:30616"/>
    </ligand>
</feature>
<evidence type="ECO:0000259" key="11">
    <source>
        <dbReference type="Pfam" id="PF20259"/>
    </source>
</evidence>
<dbReference type="InterPro" id="IPR014729">
    <property type="entry name" value="Rossmann-like_a/b/a_fold"/>
</dbReference>
<dbReference type="EC" id="2.8.1.13" evidence="9"/>
<evidence type="ECO:0000313" key="13">
    <source>
        <dbReference type="Proteomes" id="UP000177349"/>
    </source>
</evidence>
<organism evidence="12 13">
    <name type="scientific">Candidatus Komeilibacteria bacterium RIFCSPLOWO2_01_FULL_53_11</name>
    <dbReference type="NCBI Taxonomy" id="1798552"/>
    <lineage>
        <taxon>Bacteria</taxon>
        <taxon>Candidatus Komeiliibacteriota</taxon>
    </lineage>
</organism>
<evidence type="ECO:0000256" key="1">
    <source>
        <dbReference type="ARBA" id="ARBA00022555"/>
    </source>
</evidence>
<evidence type="ECO:0000256" key="5">
    <source>
        <dbReference type="ARBA" id="ARBA00022840"/>
    </source>
</evidence>
<dbReference type="EMBL" id="MHKN01000059">
    <property type="protein sequence ID" value="OGY90716.1"/>
    <property type="molecule type" value="Genomic_DNA"/>
</dbReference>
<dbReference type="NCBIfam" id="TIGR00420">
    <property type="entry name" value="trmU"/>
    <property type="match status" value="1"/>
</dbReference>
<evidence type="ECO:0000256" key="9">
    <source>
        <dbReference type="HAMAP-Rule" id="MF_00144"/>
    </source>
</evidence>
<dbReference type="GO" id="GO:0005737">
    <property type="term" value="C:cytoplasm"/>
    <property type="evidence" value="ECO:0007669"/>
    <property type="project" value="UniProtKB-SubCell"/>
</dbReference>
<accession>A0A1G2BPI3</accession>
<feature type="active site" description="Cysteine persulfide intermediate" evidence="9">
    <location>
        <position position="202"/>
    </location>
</feature>
<evidence type="ECO:0000313" key="12">
    <source>
        <dbReference type="EMBL" id="OGY90716.1"/>
    </source>
</evidence>
<keyword evidence="6 9" id="KW-0694">RNA-binding</keyword>
<dbReference type="AlphaFoldDB" id="A0A1G2BPI3"/>
<keyword evidence="4 9" id="KW-0547">Nucleotide-binding</keyword>
<keyword evidence="1 9" id="KW-0820">tRNA-binding</keyword>
<dbReference type="HAMAP" id="MF_00144">
    <property type="entry name" value="tRNA_thiouridyl_MnmA"/>
    <property type="match status" value="1"/>
</dbReference>
<dbReference type="Pfam" id="PF20259">
    <property type="entry name" value="tRNA_Me_trans_M"/>
    <property type="match status" value="1"/>
</dbReference>
<dbReference type="GO" id="GO:0000049">
    <property type="term" value="F:tRNA binding"/>
    <property type="evidence" value="ECO:0007669"/>
    <property type="project" value="UniProtKB-KW"/>
</dbReference>
<dbReference type="Gene3D" id="2.40.30.10">
    <property type="entry name" value="Translation factors"/>
    <property type="match status" value="1"/>
</dbReference>
<comment type="subcellular location">
    <subcellularLocation>
        <location evidence="9">Cytoplasm</location>
    </subcellularLocation>
</comment>
<dbReference type="GO" id="GO:0002143">
    <property type="term" value="P:tRNA wobble position uridine thiolation"/>
    <property type="evidence" value="ECO:0007669"/>
    <property type="project" value="TreeGrafter"/>
</dbReference>
<keyword evidence="2 9" id="KW-0808">Transferase</keyword>
<dbReference type="FunFam" id="2.30.30.280:FF:000001">
    <property type="entry name" value="tRNA-specific 2-thiouridylase MnmA"/>
    <property type="match status" value="1"/>
</dbReference>
<evidence type="ECO:0000256" key="7">
    <source>
        <dbReference type="ARBA" id="ARBA00023157"/>
    </source>
</evidence>